<keyword evidence="2 3" id="KW-0175">Coiled coil</keyword>
<feature type="region of interest" description="Disordered" evidence="4">
    <location>
        <begin position="680"/>
        <end position="708"/>
    </location>
</feature>
<evidence type="ECO:0000313" key="5">
    <source>
        <dbReference type="EMBL" id="RMZ55540.1"/>
    </source>
</evidence>
<sequence length="785" mass="84148">MGKETALGVSWCQGFGHELNLLSTDPDDVAATCNIIYGLMAQQQRDHTFREHLKQEVFKARSQLTQAEKEKARLEMRMAAKEREVSALTGKQLADGEGLRADLRAAKQGAEDAGRKLVGAERRVVQLQHEAKRKELEYERLQEKLSHILADKRKSEKAVLDMAGKVTQQLGIGPVGAGRVVKSDEGLKALIAAHEQKQAALEKENKDVKSALLSLQAEYKELVNSRQRQAAADAAVSSGAVSNEFIASMPSMDLEALCDEVSQRQSLLQRRLHGAAGGGDEPALLRGVVCDQRALLTGMLTAVRSSRMAQEALHQADMRRLVHDHQTQLAAAKTEWERARVDKEGSVEGELSTLRARATAQEAERQEAEAAAEARASDLLTQVRAAQAALEAAEARDRAQARELEEVRGRSVAASQAAAEAEVAAAAREAALLAQLAGLAAASAAAEQAAGARLEAVRQDSARAVGEEAALRVEVERREAALRAELAAAMAAAATAGAARLALEGRQAGLDGELAAKQAELDRLLAERAADHSVAQAEAEQAAAREAELRGALSAQVESARAEWQQRTVELERALGEARAAAAADLAAAREEAERLAEAAAAREAALTARLEVGLAASAELQEIAAERERELAQLQAVLCGAEREVAEARERSGEELSAALVHAAAEKTELETRLAAAEAASQHVRDGGGGERARLEEQRRATEQERSDLTQTIAALRRQRDHFSAQQTEYKVQRGEARERLMRQYFPGMGAGTLLERALARKVDAAAQELDALVVPVQIPAGGV</sequence>
<dbReference type="PANTHER" id="PTHR47057:SF1">
    <property type="entry name" value="AFADIN_ALPHA-ACTININ-BINDING PROTEIN"/>
    <property type="match status" value="1"/>
</dbReference>
<feature type="coiled-coil region" evidence="3">
    <location>
        <begin position="187"/>
        <end position="218"/>
    </location>
</feature>
<comment type="similarity">
    <text evidence="1">Belongs to the ADIP family.</text>
</comment>
<proteinExistence type="inferred from homology"/>
<dbReference type="Pfam" id="PF11559">
    <property type="entry name" value="ADIP"/>
    <property type="match status" value="1"/>
</dbReference>
<evidence type="ECO:0000256" key="4">
    <source>
        <dbReference type="SAM" id="MobiDB-lite"/>
    </source>
</evidence>
<feature type="coiled-coil region" evidence="3">
    <location>
        <begin position="351"/>
        <end position="396"/>
    </location>
</feature>
<evidence type="ECO:0000313" key="6">
    <source>
        <dbReference type="Proteomes" id="UP000279271"/>
    </source>
</evidence>
<gene>
    <name evidence="5" type="ORF">APUTEX25_000123</name>
</gene>
<name>A0A3M7L0F9_AUXPR</name>
<dbReference type="PANTHER" id="PTHR47057">
    <property type="entry name" value="AFADIN/ALPHA-ACTININ-BINDING"/>
    <property type="match status" value="1"/>
</dbReference>
<feature type="compositionally biased region" description="Basic and acidic residues" evidence="4">
    <location>
        <begin position="684"/>
        <end position="708"/>
    </location>
</feature>
<accession>A0A3M7L0F9</accession>
<dbReference type="AlphaFoldDB" id="A0A3M7L0F9"/>
<evidence type="ECO:0000256" key="3">
    <source>
        <dbReference type="SAM" id="Coils"/>
    </source>
</evidence>
<comment type="caution">
    <text evidence="5">The sequence shown here is derived from an EMBL/GenBank/DDBJ whole genome shotgun (WGS) entry which is preliminary data.</text>
</comment>
<organism evidence="5 6">
    <name type="scientific">Auxenochlorella protothecoides</name>
    <name type="common">Green microalga</name>
    <name type="synonym">Chlorella protothecoides</name>
    <dbReference type="NCBI Taxonomy" id="3075"/>
    <lineage>
        <taxon>Eukaryota</taxon>
        <taxon>Viridiplantae</taxon>
        <taxon>Chlorophyta</taxon>
        <taxon>core chlorophytes</taxon>
        <taxon>Trebouxiophyceae</taxon>
        <taxon>Chlorellales</taxon>
        <taxon>Chlorellaceae</taxon>
        <taxon>Auxenochlorella</taxon>
    </lineage>
</organism>
<evidence type="ECO:0000256" key="2">
    <source>
        <dbReference type="ARBA" id="ARBA00023054"/>
    </source>
</evidence>
<reference evidence="6" key="1">
    <citation type="journal article" date="2018" name="Algal Res.">
        <title>Characterization of plant carbon substrate utilization by Auxenochlorella protothecoides.</title>
        <authorList>
            <person name="Vogler B.W."/>
            <person name="Starkenburg S.R."/>
            <person name="Sudasinghe N."/>
            <person name="Schambach J.Y."/>
            <person name="Rollin J.A."/>
            <person name="Pattathil S."/>
            <person name="Barry A.N."/>
        </authorList>
    </citation>
    <scope>NUCLEOTIDE SEQUENCE [LARGE SCALE GENOMIC DNA]</scope>
    <source>
        <strain evidence="6">UTEX 25</strain>
    </source>
</reference>
<evidence type="ECO:0000256" key="1">
    <source>
        <dbReference type="ARBA" id="ARBA00009291"/>
    </source>
</evidence>
<dbReference type="EMBL" id="QOKY01000160">
    <property type="protein sequence ID" value="RMZ55540.1"/>
    <property type="molecule type" value="Genomic_DNA"/>
</dbReference>
<feature type="coiled-coil region" evidence="3">
    <location>
        <begin position="50"/>
        <end position="158"/>
    </location>
</feature>
<protein>
    <submittedName>
        <fullName evidence="5">Uncharacterized protein</fullName>
    </submittedName>
</protein>
<dbReference type="InterPro" id="IPR021622">
    <property type="entry name" value="Afadin/alpha-actinin-bd"/>
</dbReference>
<dbReference type="Proteomes" id="UP000279271">
    <property type="component" value="Unassembled WGS sequence"/>
</dbReference>